<proteinExistence type="predicted"/>
<evidence type="ECO:0000256" key="8">
    <source>
        <dbReference type="ARBA" id="ARBA00022989"/>
    </source>
</evidence>
<sequence length="425" mass="47622">MVVLLLLLAVVHISVTRLTQSFVVSRLDDEAENLIAALERTAEGAWRLNTEGLGQAYRRVHSGHYYMLVSEAGIYRSRSLWDVEPRITPQQPGELTVSLLAPVADQHWLVVEQGFVKQGQEFTLWLAEDIAQLRHDQRHFELTLLLLLGLSVPVLLLLQRRVLHRGFARLEPLRRALAQQQAGEAVEFPCDVPDEVAPLVASITQLLHQSGQQISRSRMALGNLAHELKRPLQQLQWMAEQHPDREQGEQLMQLYRELLQRVERELRRARIAGAPGPGRRFVPREEVPHLIQLLARIGRNDLAFNADLPNDAIPFDRDDMLELLGNLLDNAWRHAKSRVQLSIVAPALDDGNWCLSVADDGRGVADENLQRLAARGVRIDETSGEGSGLGLSICRSIAESYNGRLEFDHAEAGGLCVRVLLKAPG</sequence>
<keyword evidence="13" id="KW-1185">Reference proteome</keyword>
<reference evidence="12 13" key="1">
    <citation type="journal article" date="2019" name="Int. J. Syst. Evol. Microbiol.">
        <title>The Global Catalogue of Microorganisms (GCM) 10K type strain sequencing project: providing services to taxonomists for standard genome sequencing and annotation.</title>
        <authorList>
            <consortium name="The Broad Institute Genomics Platform"/>
            <consortium name="The Broad Institute Genome Sequencing Center for Infectious Disease"/>
            <person name="Wu L."/>
            <person name="Ma J."/>
        </authorList>
    </citation>
    <scope>NUCLEOTIDE SEQUENCE [LARGE SCALE GENOMIC DNA]</scope>
    <source>
        <strain evidence="12 13">JCM 15134</strain>
    </source>
</reference>
<keyword evidence="7 12" id="KW-0418">Kinase</keyword>
<evidence type="ECO:0000256" key="3">
    <source>
        <dbReference type="ARBA" id="ARBA00012438"/>
    </source>
</evidence>
<evidence type="ECO:0000256" key="5">
    <source>
        <dbReference type="ARBA" id="ARBA00022679"/>
    </source>
</evidence>
<dbReference type="Gene3D" id="1.10.287.130">
    <property type="match status" value="1"/>
</dbReference>
<protein>
    <recommendedName>
        <fullName evidence="3">histidine kinase</fullName>
        <ecNumber evidence="3">2.7.13.3</ecNumber>
    </recommendedName>
</protein>
<dbReference type="Pfam" id="PF02518">
    <property type="entry name" value="HATPase_c"/>
    <property type="match status" value="1"/>
</dbReference>
<dbReference type="SMART" id="SM00387">
    <property type="entry name" value="HATPase_c"/>
    <property type="match status" value="1"/>
</dbReference>
<gene>
    <name evidence="12" type="ORF">GCM10009104_08360</name>
</gene>
<keyword evidence="9" id="KW-0472">Membrane</keyword>
<evidence type="ECO:0000256" key="4">
    <source>
        <dbReference type="ARBA" id="ARBA00022553"/>
    </source>
</evidence>
<evidence type="ECO:0000259" key="11">
    <source>
        <dbReference type="PROSITE" id="PS50109"/>
    </source>
</evidence>
<comment type="caution">
    <text evidence="12">The sequence shown here is derived from an EMBL/GenBank/DDBJ whole genome shotgun (WGS) entry which is preliminary data.</text>
</comment>
<dbReference type="Proteomes" id="UP001499915">
    <property type="component" value="Unassembled WGS sequence"/>
</dbReference>
<evidence type="ECO:0000256" key="9">
    <source>
        <dbReference type="ARBA" id="ARBA00023136"/>
    </source>
</evidence>
<dbReference type="InterPro" id="IPR003594">
    <property type="entry name" value="HATPase_dom"/>
</dbReference>
<accession>A0ABN1I405</accession>
<comment type="catalytic activity">
    <reaction evidence="1">
        <text>ATP + protein L-histidine = ADP + protein N-phospho-L-histidine.</text>
        <dbReference type="EC" id="2.7.13.3"/>
    </reaction>
</comment>
<dbReference type="EMBL" id="BAAAET010000001">
    <property type="protein sequence ID" value="GAA0685152.1"/>
    <property type="molecule type" value="Genomic_DNA"/>
</dbReference>
<keyword evidence="6" id="KW-0812">Transmembrane</keyword>
<keyword evidence="8" id="KW-1133">Transmembrane helix</keyword>
<dbReference type="PRINTS" id="PR00344">
    <property type="entry name" value="BCTRLSENSOR"/>
</dbReference>
<dbReference type="PROSITE" id="PS50109">
    <property type="entry name" value="HIS_KIN"/>
    <property type="match status" value="1"/>
</dbReference>
<dbReference type="SUPFAM" id="SSF55874">
    <property type="entry name" value="ATPase domain of HSP90 chaperone/DNA topoisomerase II/histidine kinase"/>
    <property type="match status" value="1"/>
</dbReference>
<feature type="domain" description="Histidine kinase" evidence="11">
    <location>
        <begin position="223"/>
        <end position="425"/>
    </location>
</feature>
<dbReference type="InterPro" id="IPR050428">
    <property type="entry name" value="TCS_sensor_his_kinase"/>
</dbReference>
<name>A0ABN1I405_9GAMM</name>
<dbReference type="EC" id="2.7.13.3" evidence="3"/>
<evidence type="ECO:0000256" key="7">
    <source>
        <dbReference type="ARBA" id="ARBA00022777"/>
    </source>
</evidence>
<keyword evidence="10" id="KW-0175">Coiled coil</keyword>
<comment type="subcellular location">
    <subcellularLocation>
        <location evidence="2">Membrane</location>
    </subcellularLocation>
</comment>
<dbReference type="InterPro" id="IPR005467">
    <property type="entry name" value="His_kinase_dom"/>
</dbReference>
<dbReference type="InterPro" id="IPR036890">
    <property type="entry name" value="HATPase_C_sf"/>
</dbReference>
<keyword evidence="5" id="KW-0808">Transferase</keyword>
<dbReference type="GO" id="GO:0016301">
    <property type="term" value="F:kinase activity"/>
    <property type="evidence" value="ECO:0007669"/>
    <property type="project" value="UniProtKB-KW"/>
</dbReference>
<dbReference type="PANTHER" id="PTHR45436">
    <property type="entry name" value="SENSOR HISTIDINE KINASE YKOH"/>
    <property type="match status" value="1"/>
</dbReference>
<feature type="coiled-coil region" evidence="10">
    <location>
        <begin position="245"/>
        <end position="272"/>
    </location>
</feature>
<evidence type="ECO:0000256" key="10">
    <source>
        <dbReference type="SAM" id="Coils"/>
    </source>
</evidence>
<evidence type="ECO:0000256" key="2">
    <source>
        <dbReference type="ARBA" id="ARBA00004370"/>
    </source>
</evidence>
<evidence type="ECO:0000256" key="6">
    <source>
        <dbReference type="ARBA" id="ARBA00022692"/>
    </source>
</evidence>
<evidence type="ECO:0000256" key="1">
    <source>
        <dbReference type="ARBA" id="ARBA00000085"/>
    </source>
</evidence>
<dbReference type="PANTHER" id="PTHR45436:SF5">
    <property type="entry name" value="SENSOR HISTIDINE KINASE TRCS"/>
    <property type="match status" value="1"/>
</dbReference>
<dbReference type="Gene3D" id="3.30.565.10">
    <property type="entry name" value="Histidine kinase-like ATPase, C-terminal domain"/>
    <property type="match status" value="1"/>
</dbReference>
<evidence type="ECO:0000313" key="13">
    <source>
        <dbReference type="Proteomes" id="UP001499915"/>
    </source>
</evidence>
<dbReference type="InterPro" id="IPR004358">
    <property type="entry name" value="Sig_transdc_His_kin-like_C"/>
</dbReference>
<organism evidence="12 13">
    <name type="scientific">Marinobacterium maritimum</name>
    <dbReference type="NCBI Taxonomy" id="500162"/>
    <lineage>
        <taxon>Bacteria</taxon>
        <taxon>Pseudomonadati</taxon>
        <taxon>Pseudomonadota</taxon>
        <taxon>Gammaproteobacteria</taxon>
        <taxon>Oceanospirillales</taxon>
        <taxon>Oceanospirillaceae</taxon>
        <taxon>Marinobacterium</taxon>
    </lineage>
</organism>
<evidence type="ECO:0000313" key="12">
    <source>
        <dbReference type="EMBL" id="GAA0685152.1"/>
    </source>
</evidence>
<keyword evidence="4" id="KW-0597">Phosphoprotein</keyword>